<proteinExistence type="inferred from homology"/>
<comment type="caution">
    <text evidence="2">The sequence shown here is derived from an EMBL/GenBank/DDBJ whole genome shotgun (WGS) entry which is preliminary data.</text>
</comment>
<dbReference type="OrthoDB" id="931936at2"/>
<dbReference type="PATRIC" id="fig|1202724.3.peg.3807"/>
<reference evidence="2 3" key="1">
    <citation type="submission" date="2015-08" db="EMBL/GenBank/DDBJ databases">
        <title>Whole genome sequence of Flavobacterium akiainvivens IK-1T, from decaying Wikstroemia oahuensis, an endemic Hawaiian shrub.</title>
        <authorList>
            <person name="Wan X."/>
            <person name="Hou S."/>
            <person name="Saito J."/>
            <person name="Donachie S."/>
        </authorList>
    </citation>
    <scope>NUCLEOTIDE SEQUENCE [LARGE SCALE GENOMIC DNA]</scope>
    <source>
        <strain evidence="2 3">IK-1</strain>
    </source>
</reference>
<dbReference type="InterPro" id="IPR023696">
    <property type="entry name" value="Ureohydrolase_dom_sf"/>
</dbReference>
<evidence type="ECO:0000313" key="3">
    <source>
        <dbReference type="Proteomes" id="UP000037755"/>
    </source>
</evidence>
<dbReference type="CDD" id="cd09988">
    <property type="entry name" value="Formimidoylglutamase"/>
    <property type="match status" value="1"/>
</dbReference>
<dbReference type="GO" id="GO:0016813">
    <property type="term" value="F:hydrolase activity, acting on carbon-nitrogen (but not peptide) bonds, in linear amidines"/>
    <property type="evidence" value="ECO:0007669"/>
    <property type="project" value="UniProtKB-ARBA"/>
</dbReference>
<dbReference type="Gene3D" id="3.40.800.10">
    <property type="entry name" value="Ureohydrolase domain"/>
    <property type="match status" value="1"/>
</dbReference>
<dbReference type="RefSeq" id="WP_054409508.1">
    <property type="nucleotide sequence ID" value="NZ_FOYA01000002.1"/>
</dbReference>
<name>A0A0M8MK15_9FLAO</name>
<dbReference type="AlphaFoldDB" id="A0A0M8MK15"/>
<organism evidence="2 3">
    <name type="scientific">Flavobacterium akiainvivens</name>
    <dbReference type="NCBI Taxonomy" id="1202724"/>
    <lineage>
        <taxon>Bacteria</taxon>
        <taxon>Pseudomonadati</taxon>
        <taxon>Bacteroidota</taxon>
        <taxon>Flavobacteriia</taxon>
        <taxon>Flavobacteriales</taxon>
        <taxon>Flavobacteriaceae</taxon>
        <taxon>Flavobacterium</taxon>
    </lineage>
</organism>
<dbReference type="EMBL" id="LIYD01000005">
    <property type="protein sequence ID" value="KOS07791.1"/>
    <property type="molecule type" value="Genomic_DNA"/>
</dbReference>
<sequence length="382" mass="43594">MGLEFLQPVENTLYEYITALPEQALGRKTVFHTEDNFPEFEAGSIAIIGVFENRGLDEERPHVHLNYIRKEFYSLYPGNWHVPVVDLGNIKEGASLQDTYYAVKSIAAALIKQRVLLVVLGGSQDLTYAIYRGYDVLEQMVNVVSVDSRFDFGKGNDEISASSYLTSMIMDEPHNMFSYTNLGYQTYYNPQEEIDLIEKLYFDAYRLGEVCNDTTLAEPVMRDADLVSIDLGVVKSGDSGNIVKFIPNGFDGKEICILARYAGISDKVTSFGVFNHSDTRQEAGLVAQILWYFIEGVNYRSNEYPFGSREHYIKYIVTGEEEELIFYKSDKTERWWMELQAPGVNTKLKKAALLPCSYKDYLSACNDEVPERLWKAQRKNII</sequence>
<gene>
    <name evidence="2" type="ORF">AM493_18335</name>
</gene>
<comment type="similarity">
    <text evidence="1">Belongs to the arginase family.</text>
</comment>
<dbReference type="PROSITE" id="PS51409">
    <property type="entry name" value="ARGINASE_2"/>
    <property type="match status" value="1"/>
</dbReference>
<keyword evidence="3" id="KW-1185">Reference proteome</keyword>
<protein>
    <submittedName>
        <fullName evidence="2">Arginase</fullName>
    </submittedName>
</protein>
<dbReference type="STRING" id="1202724.AM493_18335"/>
<evidence type="ECO:0000256" key="1">
    <source>
        <dbReference type="PROSITE-ProRule" id="PRU00742"/>
    </source>
</evidence>
<dbReference type="Proteomes" id="UP000037755">
    <property type="component" value="Unassembled WGS sequence"/>
</dbReference>
<evidence type="ECO:0000313" key="2">
    <source>
        <dbReference type="EMBL" id="KOS07791.1"/>
    </source>
</evidence>
<dbReference type="SUPFAM" id="SSF52768">
    <property type="entry name" value="Arginase/deacetylase"/>
    <property type="match status" value="1"/>
</dbReference>
<dbReference type="GO" id="GO:0046872">
    <property type="term" value="F:metal ion binding"/>
    <property type="evidence" value="ECO:0007669"/>
    <property type="project" value="InterPro"/>
</dbReference>
<accession>A0A0M8MK15</accession>
<dbReference type="InterPro" id="IPR006035">
    <property type="entry name" value="Ureohydrolase"/>
</dbReference>
<dbReference type="Pfam" id="PF00491">
    <property type="entry name" value="Arginase"/>
    <property type="match status" value="1"/>
</dbReference>